<dbReference type="KEGG" id="hara:AArcS_0811"/>
<dbReference type="SUPFAM" id="SSF51182">
    <property type="entry name" value="RmlC-like cupins"/>
    <property type="match status" value="1"/>
</dbReference>
<dbReference type="Gene3D" id="2.60.120.10">
    <property type="entry name" value="Jelly Rolls"/>
    <property type="match status" value="1"/>
</dbReference>
<organism evidence="1 2">
    <name type="scientific">Natranaeroarchaeum sulfidigenes</name>
    <dbReference type="NCBI Taxonomy" id="2784880"/>
    <lineage>
        <taxon>Archaea</taxon>
        <taxon>Methanobacteriati</taxon>
        <taxon>Methanobacteriota</taxon>
        <taxon>Stenosarchaea group</taxon>
        <taxon>Halobacteria</taxon>
        <taxon>Halobacteriales</taxon>
        <taxon>Natronoarchaeaceae</taxon>
        <taxon>Natranaeroarchaeum</taxon>
    </lineage>
</organism>
<sequence length="50" mass="5454">MIEGAVEVELDGDAERLGPDVAIRLSADQTRQLHNIDDGKVRLLLVSVPE</sequence>
<name>A0A897MUX0_9EURY</name>
<reference evidence="1" key="1">
    <citation type="submission" date="2020-11" db="EMBL/GenBank/DDBJ databases">
        <title>Carbohydrate-dependent, anaerobic sulfur respiration: A novel catabolism in halophilic archaea.</title>
        <authorList>
            <person name="Sorokin D.Y."/>
            <person name="Messina E."/>
            <person name="Smedile F."/>
            <person name="La Cono V."/>
            <person name="Hallsworth J.E."/>
            <person name="Yakimov M.M."/>
        </authorList>
    </citation>
    <scope>NUCLEOTIDE SEQUENCE</scope>
    <source>
        <strain evidence="1">AArc-S</strain>
    </source>
</reference>
<dbReference type="InterPro" id="IPR014710">
    <property type="entry name" value="RmlC-like_jellyroll"/>
</dbReference>
<dbReference type="Proteomes" id="UP000663586">
    <property type="component" value="Chromosome"/>
</dbReference>
<dbReference type="EMBL" id="CP064786">
    <property type="protein sequence ID" value="QSG02035.1"/>
    <property type="molecule type" value="Genomic_DNA"/>
</dbReference>
<gene>
    <name evidence="1" type="ORF">AArcS_0811</name>
</gene>
<dbReference type="InterPro" id="IPR011051">
    <property type="entry name" value="RmlC_Cupin_sf"/>
</dbReference>
<evidence type="ECO:0000313" key="2">
    <source>
        <dbReference type="Proteomes" id="UP000663586"/>
    </source>
</evidence>
<accession>A0A897MUX0</accession>
<evidence type="ECO:0008006" key="3">
    <source>
        <dbReference type="Google" id="ProtNLM"/>
    </source>
</evidence>
<dbReference type="AlphaFoldDB" id="A0A897MUX0"/>
<keyword evidence="2" id="KW-1185">Reference proteome</keyword>
<proteinExistence type="predicted"/>
<evidence type="ECO:0000313" key="1">
    <source>
        <dbReference type="EMBL" id="QSG02035.1"/>
    </source>
</evidence>
<protein>
    <recommendedName>
        <fullName evidence="3">Cupin 2 conserved barrel domain-containing protein</fullName>
    </recommendedName>
</protein>